<organism evidence="2">
    <name type="scientific">Prunus dulcis</name>
    <name type="common">Almond</name>
    <name type="synonym">Amygdalus dulcis</name>
    <dbReference type="NCBI Taxonomy" id="3755"/>
    <lineage>
        <taxon>Eukaryota</taxon>
        <taxon>Viridiplantae</taxon>
        <taxon>Streptophyta</taxon>
        <taxon>Embryophyta</taxon>
        <taxon>Tracheophyta</taxon>
        <taxon>Spermatophyta</taxon>
        <taxon>Magnoliopsida</taxon>
        <taxon>eudicotyledons</taxon>
        <taxon>Gunneridae</taxon>
        <taxon>Pentapetalae</taxon>
        <taxon>rosids</taxon>
        <taxon>fabids</taxon>
        <taxon>Rosales</taxon>
        <taxon>Rosaceae</taxon>
        <taxon>Amygdaloideae</taxon>
        <taxon>Amygdaleae</taxon>
        <taxon>Prunus</taxon>
    </lineage>
</organism>
<evidence type="ECO:0000313" key="2">
    <source>
        <dbReference type="EMBL" id="BBG92351.1"/>
    </source>
</evidence>
<protein>
    <submittedName>
        <fullName evidence="2">Uncharacterized protein</fullName>
    </submittedName>
</protein>
<reference evidence="2" key="1">
    <citation type="journal article" date="2019" name="Science">
        <title>Mutation of a bHLH transcription factor allowed almond domestication.</title>
        <authorList>
            <person name="Sanchez-Perez R."/>
            <person name="Pavan S."/>
            <person name="Mazzeo R."/>
            <person name="Moldovan C."/>
            <person name="Aiese Cigliano R."/>
            <person name="Del Cueto J."/>
            <person name="Ricciardi F."/>
            <person name="Lotti C."/>
            <person name="Ricciardi L."/>
            <person name="Dicenta F."/>
            <person name="Lopez-Marques R.L."/>
            <person name="Lindberg Moller B."/>
        </authorList>
    </citation>
    <scope>NUCLEOTIDE SEQUENCE</scope>
</reference>
<dbReference type="EMBL" id="AP019297">
    <property type="protein sequence ID" value="BBG92351.1"/>
    <property type="molecule type" value="Genomic_DNA"/>
</dbReference>
<accession>A0A4Y1QKN6</accession>
<proteinExistence type="predicted"/>
<evidence type="ECO:0000256" key="1">
    <source>
        <dbReference type="SAM" id="MobiDB-lite"/>
    </source>
</evidence>
<gene>
    <name evidence="2" type="ORF">Prudu_000066</name>
</gene>
<sequence length="172" mass="19924">MSGLAFQIIRWYPELVNYINQSGFSPLHILANTPSAFKSSSRLRPLDRLIYQCLIVEELKGGKEDKRVFVPSRKEEEIPSIRLRVEIKRKMQRIPHKRAAQCQRENGSENESGDGIERKHEEMMGMSNKTMNQREEDGRESRPNYIYSSCVEIFNLITAVLVAINGEYYQGL</sequence>
<dbReference type="AlphaFoldDB" id="A0A4Y1QKN6"/>
<name>A0A4Y1QKN6_PRUDU</name>
<feature type="region of interest" description="Disordered" evidence="1">
    <location>
        <begin position="96"/>
        <end position="140"/>
    </location>
</feature>